<evidence type="ECO:0000256" key="1">
    <source>
        <dbReference type="ARBA" id="ARBA00022574"/>
    </source>
</evidence>
<dbReference type="InterPro" id="IPR015943">
    <property type="entry name" value="WD40/YVTN_repeat-like_dom_sf"/>
</dbReference>
<dbReference type="PANTHER" id="PTHR44324">
    <property type="entry name" value="WD40 REPEAT DOMAIN 95"/>
    <property type="match status" value="1"/>
</dbReference>
<dbReference type="InterPro" id="IPR036322">
    <property type="entry name" value="WD40_repeat_dom_sf"/>
</dbReference>
<feature type="compositionally biased region" description="Polar residues" evidence="3">
    <location>
        <begin position="239"/>
        <end position="268"/>
    </location>
</feature>
<comment type="caution">
    <text evidence="4">The sequence shown here is derived from an EMBL/GenBank/DDBJ whole genome shotgun (WGS) entry which is preliminary data.</text>
</comment>
<dbReference type="Gene3D" id="2.130.10.10">
    <property type="entry name" value="YVTN repeat-like/Quinoprotein amine dehydrogenase"/>
    <property type="match status" value="2"/>
</dbReference>
<dbReference type="InterPro" id="IPR051242">
    <property type="entry name" value="WD-EF-hand_domain"/>
</dbReference>
<dbReference type="SMART" id="SM00320">
    <property type="entry name" value="WD40"/>
    <property type="match status" value="4"/>
</dbReference>
<sequence length="1645" mass="186483">MRKHLVDDFIHETEYTDGNVDEGLFVSILLPYVQSTPSELQSFFRTLDPLDNKKVPWKEVLDFIIQFTLSLDTNEVLDYCLIPLPEKIPIEHKDKIEILEVRDNVLKIYKASDYSLKVTLLPPDKSMLEIDPDEMEEPVPEPRRSRLPSVETSYANTAPGSTHQSRNTTTRDVAATTGLISVPESPSTLSLVKTPTGLVSPRLSRPTPRTNPNKIHSPRDAGIATHPFQPHPPDVMTTPLRNSTSNVERLDRSPQTLSSPHGSSTFQQRSLITRLGRDIPIGSNKETQHLVSQPFDTPPLSDRPIPTLSPTFKKHHTFHGSPQVSLRHISRSQSFNRPPPTVRHSFADPFVDTDSVELSSHSTDRGHDTDDSDHVEDSLAHLPRLRKLMISPLLSPTRNRSNVNFRSVSSSPRRRRRKKIKSTLNPRFTNTNKRKRFSSPDMKRPSDPDMTHRSSDPDVSILPRLGNDSIALTPDQQKPDFFRPPFHSSLTARTRRLLTKVEQDRIDEANGRERKRTTHDKLLQSMTKEPTTERVWPLDSMKIRQLDDKTYLTPEELEIERARIYLAHVKMREKQRGEVLLQPDVPRPQRMKKGTMNDDKLKELKYYTDREGGIFSLHPTSKPGRPLPPSHDSQHRSIRPPSRNINVKKTPIAPQQQFLKKGLWVSALLPLMDLNCFLVATSQFALIVYSLTDLREQGRYVTNNQITSLSLTPHSAYHTFKDVIEYRIREAQGEIGMEKLEERRSEWVDPRSPQYISPFQVNERENLDRILSTNVLDFVSEHDSKLILAGDVEGTVHLLQPLSPKGPRQFISKAKLHNDRVNQIVCVSSDIFASCSSDGSIVFVDMRYTKWGIHRKIQLQSKPSPLSSHINRGENLPSPSQKMVSVAVATPQEKAVEKRINQIGFVWMLMHKSRNQIIAVTTESTISVYNHLNGTLLASLEGHSSPILRCFVDEKRDLLFSVAENMEIIVWEMNGFKKIQQITDSASRFEAHSLFSSAAFSSRRSIVYAASERVRGYFLDTTADFDERRKVVEHHSPQPSHLSVSPQLSQDSVRQQVSLHFRLHPILFTLYSHTFGEVITVSSTYVVNVVALRTNVLFFSFTLPFQPSTIFSVRLDHFQRSLVVIDHRGNLTYWNFHSGEQQLELLVPKSVKPDSLNQMGSQHHQSVNAHSLSKTRRSNPECIAAVIPPIWYSTLVFSSYYQGLLYNTTFNRSKVSSSSKEVFSFRDIEPNWISLTGHKGQDIISVAACTPFSGSCSCLFSNKDDSKMKIVVQDMLASLDGTGTLLLWNLPLTNRQAHIVNIIQALVNNDSFVALVLRHVFPSQTTPMTARTPQKSIRDFFPETLPTITPASLKPFVFHNMFFVSAMNTLCITESHSSPEIKQSEKQQSIAALSQTLNQTLATLPSVHSTKAPEKLPTHQHFIHLFSTQSLSFVGHFPIEAAPTMFATDSRGTRLLVIYATQELAFDPQLHGLTMDLIDITMWPNTMQIIKRWNSYIAEDGQKRSTSRSSSAHGFFITTPVSPRARRGLNLSSFTFEDATSNRPSYFSPILDEAVDELFAFADTITSVTTIVDDKGDIFIVSDHAGYVYFFSAENGEFLSALGQKSEWPYRLQSLSFPPASKIKAEWDRRYTQFCDACPVLSHSE</sequence>
<evidence type="ECO:0000313" key="4">
    <source>
        <dbReference type="EMBL" id="KAK2962241.1"/>
    </source>
</evidence>
<feature type="region of interest" description="Disordered" evidence="3">
    <location>
        <begin position="128"/>
        <end position="170"/>
    </location>
</feature>
<feature type="compositionally biased region" description="Polar residues" evidence="3">
    <location>
        <begin position="422"/>
        <end position="431"/>
    </location>
</feature>
<evidence type="ECO:0000313" key="5">
    <source>
        <dbReference type="Proteomes" id="UP001281761"/>
    </source>
</evidence>
<feature type="region of interest" description="Disordered" evidence="3">
    <location>
        <begin position="396"/>
        <end position="487"/>
    </location>
</feature>
<feature type="compositionally biased region" description="Polar residues" evidence="3">
    <location>
        <begin position="152"/>
        <end position="170"/>
    </location>
</feature>
<dbReference type="SUPFAM" id="SSF50978">
    <property type="entry name" value="WD40 repeat-like"/>
    <property type="match status" value="1"/>
</dbReference>
<keyword evidence="1" id="KW-0853">WD repeat</keyword>
<feature type="region of interest" description="Disordered" evidence="3">
    <location>
        <begin position="617"/>
        <end position="646"/>
    </location>
</feature>
<evidence type="ECO:0000256" key="3">
    <source>
        <dbReference type="SAM" id="MobiDB-lite"/>
    </source>
</evidence>
<keyword evidence="5" id="KW-1185">Reference proteome</keyword>
<feature type="compositionally biased region" description="Basic residues" evidence="3">
    <location>
        <begin position="412"/>
        <end position="421"/>
    </location>
</feature>
<protein>
    <submittedName>
        <fullName evidence="4">Uncharacterized protein</fullName>
    </submittedName>
</protein>
<dbReference type="PANTHER" id="PTHR44324:SF4">
    <property type="entry name" value="WD40 REPEAT DOMAIN 95"/>
    <property type="match status" value="1"/>
</dbReference>
<feature type="compositionally biased region" description="Low complexity" evidence="3">
    <location>
        <begin position="398"/>
        <end position="411"/>
    </location>
</feature>
<dbReference type="Proteomes" id="UP001281761">
    <property type="component" value="Unassembled WGS sequence"/>
</dbReference>
<proteinExistence type="predicted"/>
<dbReference type="InterPro" id="IPR001680">
    <property type="entry name" value="WD40_rpt"/>
</dbReference>
<gene>
    <name evidence="4" type="ORF">BLNAU_2901</name>
</gene>
<feature type="compositionally biased region" description="Basic and acidic residues" evidence="3">
    <location>
        <begin position="441"/>
        <end position="456"/>
    </location>
</feature>
<accession>A0ABQ9YF35</accession>
<feature type="region of interest" description="Disordered" evidence="3">
    <location>
        <begin position="186"/>
        <end position="268"/>
    </location>
</feature>
<evidence type="ECO:0000256" key="2">
    <source>
        <dbReference type="ARBA" id="ARBA00022737"/>
    </source>
</evidence>
<keyword evidence="2" id="KW-0677">Repeat</keyword>
<reference evidence="4 5" key="1">
    <citation type="journal article" date="2022" name="bioRxiv">
        <title>Genomics of Preaxostyla Flagellates Illuminates Evolutionary Transitions and the Path Towards Mitochondrial Loss.</title>
        <authorList>
            <person name="Novak L.V.F."/>
            <person name="Treitli S.C."/>
            <person name="Pyrih J."/>
            <person name="Halakuc P."/>
            <person name="Pipaliya S.V."/>
            <person name="Vacek V."/>
            <person name="Brzon O."/>
            <person name="Soukal P."/>
            <person name="Eme L."/>
            <person name="Dacks J.B."/>
            <person name="Karnkowska A."/>
            <person name="Elias M."/>
            <person name="Hampl V."/>
        </authorList>
    </citation>
    <scope>NUCLEOTIDE SEQUENCE [LARGE SCALE GENOMIC DNA]</scope>
    <source>
        <strain evidence="4">NAU3</strain>
        <tissue evidence="4">Gut</tissue>
    </source>
</reference>
<feature type="compositionally biased region" description="Acidic residues" evidence="3">
    <location>
        <begin position="130"/>
        <end position="139"/>
    </location>
</feature>
<dbReference type="PROSITE" id="PS00678">
    <property type="entry name" value="WD_REPEATS_1"/>
    <property type="match status" value="1"/>
</dbReference>
<feature type="region of interest" description="Disordered" evidence="3">
    <location>
        <begin position="286"/>
        <end position="376"/>
    </location>
</feature>
<dbReference type="InterPro" id="IPR019775">
    <property type="entry name" value="WD40_repeat_CS"/>
</dbReference>
<organism evidence="4 5">
    <name type="scientific">Blattamonas nauphoetae</name>
    <dbReference type="NCBI Taxonomy" id="2049346"/>
    <lineage>
        <taxon>Eukaryota</taxon>
        <taxon>Metamonada</taxon>
        <taxon>Preaxostyla</taxon>
        <taxon>Oxymonadida</taxon>
        <taxon>Blattamonas</taxon>
    </lineage>
</organism>
<name>A0ABQ9YF35_9EUKA</name>
<dbReference type="EMBL" id="JARBJD010000012">
    <property type="protein sequence ID" value="KAK2962241.1"/>
    <property type="molecule type" value="Genomic_DNA"/>
</dbReference>